<evidence type="ECO:0000313" key="2">
    <source>
        <dbReference type="Proteomes" id="UP000821845"/>
    </source>
</evidence>
<keyword evidence="2" id="KW-1185">Reference proteome</keyword>
<gene>
    <name evidence="1" type="ORF">HPB50_017269</name>
</gene>
<protein>
    <submittedName>
        <fullName evidence="1">Uncharacterized protein</fullName>
    </submittedName>
</protein>
<accession>A0ACB7SVU7</accession>
<reference evidence="1" key="1">
    <citation type="submission" date="2020-05" db="EMBL/GenBank/DDBJ databases">
        <title>Large-scale comparative analyses of tick genomes elucidate their genetic diversity and vector capacities.</title>
        <authorList>
            <person name="Jia N."/>
            <person name="Wang J."/>
            <person name="Shi W."/>
            <person name="Du L."/>
            <person name="Sun Y."/>
            <person name="Zhan W."/>
            <person name="Jiang J."/>
            <person name="Wang Q."/>
            <person name="Zhang B."/>
            <person name="Ji P."/>
            <person name="Sakyi L.B."/>
            <person name="Cui X."/>
            <person name="Yuan T."/>
            <person name="Jiang B."/>
            <person name="Yang W."/>
            <person name="Lam T.T.-Y."/>
            <person name="Chang Q."/>
            <person name="Ding S."/>
            <person name="Wang X."/>
            <person name="Zhu J."/>
            <person name="Ruan X."/>
            <person name="Zhao L."/>
            <person name="Wei J."/>
            <person name="Que T."/>
            <person name="Du C."/>
            <person name="Cheng J."/>
            <person name="Dai P."/>
            <person name="Han X."/>
            <person name="Huang E."/>
            <person name="Gao Y."/>
            <person name="Liu J."/>
            <person name="Shao H."/>
            <person name="Ye R."/>
            <person name="Li L."/>
            <person name="Wei W."/>
            <person name="Wang X."/>
            <person name="Wang C."/>
            <person name="Yang T."/>
            <person name="Huo Q."/>
            <person name="Li W."/>
            <person name="Guo W."/>
            <person name="Chen H."/>
            <person name="Zhou L."/>
            <person name="Ni X."/>
            <person name="Tian J."/>
            <person name="Zhou Y."/>
            <person name="Sheng Y."/>
            <person name="Liu T."/>
            <person name="Pan Y."/>
            <person name="Xia L."/>
            <person name="Li J."/>
            <person name="Zhao F."/>
            <person name="Cao W."/>
        </authorList>
    </citation>
    <scope>NUCLEOTIDE SEQUENCE</scope>
    <source>
        <strain evidence="1">Hyas-2018</strain>
    </source>
</reference>
<sequence>MEREAGVCCSVEGHLVRDLDRDFDRDLTRYLDRDRGLHRYFGQGLSGAGGRLGQSVSSELNQRIRFSAFTTAFSYGERETLV</sequence>
<dbReference type="Proteomes" id="UP000821845">
    <property type="component" value="Chromosome 2"/>
</dbReference>
<evidence type="ECO:0000313" key="1">
    <source>
        <dbReference type="EMBL" id="KAH6939332.1"/>
    </source>
</evidence>
<comment type="caution">
    <text evidence="1">The sequence shown here is derived from an EMBL/GenBank/DDBJ whole genome shotgun (WGS) entry which is preliminary data.</text>
</comment>
<organism evidence="1 2">
    <name type="scientific">Hyalomma asiaticum</name>
    <name type="common">Tick</name>
    <dbReference type="NCBI Taxonomy" id="266040"/>
    <lineage>
        <taxon>Eukaryota</taxon>
        <taxon>Metazoa</taxon>
        <taxon>Ecdysozoa</taxon>
        <taxon>Arthropoda</taxon>
        <taxon>Chelicerata</taxon>
        <taxon>Arachnida</taxon>
        <taxon>Acari</taxon>
        <taxon>Parasitiformes</taxon>
        <taxon>Ixodida</taxon>
        <taxon>Ixodoidea</taxon>
        <taxon>Ixodidae</taxon>
        <taxon>Hyalomminae</taxon>
        <taxon>Hyalomma</taxon>
    </lineage>
</organism>
<proteinExistence type="predicted"/>
<dbReference type="EMBL" id="CM023482">
    <property type="protein sequence ID" value="KAH6939332.1"/>
    <property type="molecule type" value="Genomic_DNA"/>
</dbReference>
<name>A0ACB7SVU7_HYAAI</name>